<feature type="coiled-coil region" evidence="1">
    <location>
        <begin position="1513"/>
        <end position="1540"/>
    </location>
</feature>
<keyword evidence="3" id="KW-0812">Transmembrane</keyword>
<keyword evidence="3" id="KW-1133">Transmembrane helix</keyword>
<feature type="transmembrane region" description="Helical" evidence="3">
    <location>
        <begin position="894"/>
        <end position="914"/>
    </location>
</feature>
<dbReference type="PANTHER" id="PTHR45615">
    <property type="entry name" value="MYOSIN HEAVY CHAIN, NON-MUSCLE"/>
    <property type="match status" value="1"/>
</dbReference>
<evidence type="ECO:0000313" key="4">
    <source>
        <dbReference type="EMBL" id="MFC7345956.1"/>
    </source>
</evidence>
<organism evidence="4 5">
    <name type="scientific">Chryseobacterium zhengzhouense</name>
    <dbReference type="NCBI Taxonomy" id="1636086"/>
    <lineage>
        <taxon>Bacteria</taxon>
        <taxon>Pseudomonadati</taxon>
        <taxon>Bacteroidota</taxon>
        <taxon>Flavobacteriia</taxon>
        <taxon>Flavobacteriales</taxon>
        <taxon>Weeksellaceae</taxon>
        <taxon>Chryseobacterium group</taxon>
        <taxon>Chryseobacterium</taxon>
    </lineage>
</organism>
<evidence type="ECO:0000313" key="5">
    <source>
        <dbReference type="Proteomes" id="UP001596550"/>
    </source>
</evidence>
<dbReference type="Proteomes" id="UP001596550">
    <property type="component" value="Unassembled WGS sequence"/>
</dbReference>
<dbReference type="EMBL" id="JBHTCR010000002">
    <property type="protein sequence ID" value="MFC7345956.1"/>
    <property type="molecule type" value="Genomic_DNA"/>
</dbReference>
<keyword evidence="3" id="KW-0472">Membrane</keyword>
<proteinExistence type="predicted"/>
<evidence type="ECO:0000256" key="2">
    <source>
        <dbReference type="SAM" id="MobiDB-lite"/>
    </source>
</evidence>
<protein>
    <submittedName>
        <fullName evidence="4">Phage tail tape measure protein</fullName>
    </submittedName>
</protein>
<name>A0ABW2LWQ4_9FLAO</name>
<keyword evidence="1" id="KW-0175">Coiled coil</keyword>
<reference evidence="5" key="1">
    <citation type="journal article" date="2019" name="Int. J. Syst. Evol. Microbiol.">
        <title>The Global Catalogue of Microorganisms (GCM) 10K type strain sequencing project: providing services to taxonomists for standard genome sequencing and annotation.</title>
        <authorList>
            <consortium name="The Broad Institute Genomics Platform"/>
            <consortium name="The Broad Institute Genome Sequencing Center for Infectious Disease"/>
            <person name="Wu L."/>
            <person name="Ma J."/>
        </authorList>
    </citation>
    <scope>NUCLEOTIDE SEQUENCE [LARGE SCALE GENOMIC DNA]</scope>
    <source>
        <strain evidence="5">CCUG 54781</strain>
    </source>
</reference>
<feature type="transmembrane region" description="Helical" evidence="3">
    <location>
        <begin position="926"/>
        <end position="949"/>
    </location>
</feature>
<feature type="transmembrane region" description="Helical" evidence="3">
    <location>
        <begin position="836"/>
        <end position="856"/>
    </location>
</feature>
<feature type="transmembrane region" description="Helical" evidence="3">
    <location>
        <begin position="482"/>
        <end position="501"/>
    </location>
</feature>
<sequence>MASGKHIRDEIMRMTIAVNSDPAQKEIYKLNLEVKEYSETNKTLTQSLKEVNKQRVQEEKTISTYTSKIAALKDKLKENENAHNATIKTLKAQQSAYDVGSKEYLKIQGKIDSANVKAASSNEAMQTAITNLVNKEFDLINAHAATIAETEKLGAEIEANNVKISTNKNKITELTNSLDVNRLTMSQLRKEAELLKSQLDHLIPGTSEADELQRKLDEITTKIADTKKKTEELSTTLDINNMTMAELRKEAGLLKDELDNLVPGSDKAKELDKRLSDVKDRMSQTGREAIQLNNSLDVNTLTMGELRREAGLLKDKLENTIPTSDEAVTLQKRLDEVTTRMNQTSAESRDLSSALEVNQMTMGELRKEASLLKDDLDKVIPGTERAIELNNRLEEIRTRMSATTLASQQLTDRLKINSLTMAELRGQSSLLRDRLDRTVPGTPQFQELAERLQEVRERMDEVNESAEGTGSSFGSLAEKFNHYSGIIVAILGTLAGLTLSIQNIIDRNNKMADAMSAVEKTANMTKKEVEELTKAYAEFDTRTNKIDLLKISEVGGRLGVPKEQMAEFTKEVDKAYVALGDSWKGGVDKLADSMGRIATLYKETKNLPIAQSISEIGSALNELAASGASSEQNIADFVARLGSMPPAMKPALTTLLGFGSAFEESNINSEIASSGFAKFVRVASSNASGFAQIMNQPVAKVKELINSNPAEFFLQFSEGLKGLDATQVSAILDELKLSDNEVQRVIGAATENTNLFRDSVDLASESLQEATSLQAEFNKVNNNAAGIYEKVQKKLAETVTSQKVAEFINNSVTAFGKFIGVVEDTDGRVTDFRNTLFFLTKIIALIIATTVSYNLVTGVYNGLMRTALERVLALTIVEKARNVVTMLGTTLNTLYTMGLALMGAGYALVTGNVAQATFAMRGFTAAIAANPLGLLLVLVTTVASAMMLMSNETDNATKSQNSLNNIQAEATKNTIREKEELYAYLRVAKNDKLSKDEREAAIRRINKISPEYLGNLTLEKIKTNEAADAVRAYVRELDKKAMAEALFSKKVEVLKKRQDIEAKGIDQYMDWTNFGGATSFVENRMGTGNLKRSMTSQEAASIDQMVKVVDIEKELSKYVPIVQEAYRKRRDELRANYNEQKLITQKQIEFEKQNAKFVTNLGGDPKSTYNVPDPEGDKARKDAEKARKKEERERLAREKREQREAEQHEREMNRYKKFGEDAERVTRETEVGIQDAKVEAMQEGYEKEIAQIELQEQRRKLEIDKKRVGQTEFNILQKKIDSAKGDDKIFFEELKKSWTDNNAALEKYKEGQDAISANKRLAAKYKSERKFIASNDEAHQSSLESLKTEYNNEVAQYTTLSQMRTALRGRISSFELSQIRTFAEGKEALQRVYNKREIDLQVAHLQQMVEYFEGLNLTLLTDEQRKEVLKYIEDAGNKIAELKAKAAGQDQDVTDKKTSNLGKDTKVDILGLDQNQWIQMFDNLQTGTDMIGTMQGAVTALKSAFELYYKYVEANEQRQLKTYERNTDRKKNKLKQQLDAGIINQETYKRLTVQSDIDLEKKKAELAVKSAKRERAMQIANIIGNTALGIMKVWADPGYPMAIPLSVVVGALGAVQMATVLSTPLPTADGYESGFNTVGEEYPMIRQQDGKKFNVRRRRLSSGLVDRPTHFIAGENAVEMVIDNPTWTTYSPELKQAIYSANRRAKGFETGFNTQPNNEPISSGSDDMMIMLINALHKNNEIMEDIKTNGIQSYIVKSARNGKDINEMVEDSKRLDNNNKH</sequence>
<gene>
    <name evidence="4" type="ORF">ACFQO9_04395</name>
</gene>
<dbReference type="PANTHER" id="PTHR45615:SF80">
    <property type="entry name" value="GRIP DOMAIN-CONTAINING PROTEIN"/>
    <property type="match status" value="1"/>
</dbReference>
<feature type="coiled-coil region" evidence="1">
    <location>
        <begin position="34"/>
        <end position="93"/>
    </location>
</feature>
<feature type="compositionally biased region" description="Basic and acidic residues" evidence="2">
    <location>
        <begin position="1175"/>
        <end position="1211"/>
    </location>
</feature>
<feature type="region of interest" description="Disordered" evidence="2">
    <location>
        <begin position="1159"/>
        <end position="1211"/>
    </location>
</feature>
<evidence type="ECO:0000256" key="1">
    <source>
        <dbReference type="SAM" id="Coils"/>
    </source>
</evidence>
<evidence type="ECO:0000256" key="3">
    <source>
        <dbReference type="SAM" id="Phobius"/>
    </source>
</evidence>
<keyword evidence="5" id="KW-1185">Reference proteome</keyword>
<dbReference type="Gene3D" id="1.10.287.1490">
    <property type="match status" value="1"/>
</dbReference>
<comment type="caution">
    <text evidence="4">The sequence shown here is derived from an EMBL/GenBank/DDBJ whole genome shotgun (WGS) entry which is preliminary data.</text>
</comment>
<accession>A0ABW2LWQ4</accession>
<dbReference type="RefSeq" id="WP_378174331.1">
    <property type="nucleotide sequence ID" value="NZ_JBHTCR010000002.1"/>
</dbReference>